<evidence type="ECO:0000313" key="1">
    <source>
        <dbReference type="EMBL" id="MBC8336407.1"/>
    </source>
</evidence>
<dbReference type="EMBL" id="JACNJN010000159">
    <property type="protein sequence ID" value="MBC8336407.1"/>
    <property type="molecule type" value="Genomic_DNA"/>
</dbReference>
<name>A0A8J6NMB1_9CHLR</name>
<dbReference type="Proteomes" id="UP000614469">
    <property type="component" value="Unassembled WGS sequence"/>
</dbReference>
<evidence type="ECO:0008006" key="3">
    <source>
        <dbReference type="Google" id="ProtNLM"/>
    </source>
</evidence>
<accession>A0A8J6NMB1</accession>
<reference evidence="1 2" key="1">
    <citation type="submission" date="2020-08" db="EMBL/GenBank/DDBJ databases">
        <title>Bridging the membrane lipid divide: bacteria of the FCB group superphylum have the potential to synthesize archaeal ether lipids.</title>
        <authorList>
            <person name="Villanueva L."/>
            <person name="Von Meijenfeldt F.A.B."/>
            <person name="Westbye A.B."/>
            <person name="Yadav S."/>
            <person name="Hopmans E.C."/>
            <person name="Dutilh B.E."/>
            <person name="Sinninghe Damste J.S."/>
        </authorList>
    </citation>
    <scope>NUCLEOTIDE SEQUENCE [LARGE SCALE GENOMIC DNA]</scope>
    <source>
        <strain evidence="1">NIOZ-UU36</strain>
    </source>
</reference>
<sequence>MSTSRDSNFYYEITEALKKGLKAAGYEIPNEIIKGALAALFDSVAIHVWCREDVYHVAWEAGWPISPTMADEMLSDVERRVDSEYGITWLTFENAVQEFYAELDWEHLDPQEDEQCIGSFLVCFEPLDSPGASENMLHLEQASFAEALEEADQLAEKSGQTVACYGIPKEEPPSLDAEWLEKYAHKLSDLQPEEDKRSGL</sequence>
<comment type="caution">
    <text evidence="1">The sequence shown here is derived from an EMBL/GenBank/DDBJ whole genome shotgun (WGS) entry which is preliminary data.</text>
</comment>
<dbReference type="AlphaFoldDB" id="A0A8J6NMB1"/>
<organism evidence="1 2">
    <name type="scientific">Candidatus Desulfolinea nitratireducens</name>
    <dbReference type="NCBI Taxonomy" id="2841698"/>
    <lineage>
        <taxon>Bacteria</taxon>
        <taxon>Bacillati</taxon>
        <taxon>Chloroflexota</taxon>
        <taxon>Anaerolineae</taxon>
        <taxon>Anaerolineales</taxon>
        <taxon>Anaerolineales incertae sedis</taxon>
        <taxon>Candidatus Desulfolinea</taxon>
    </lineage>
</organism>
<proteinExistence type="predicted"/>
<gene>
    <name evidence="1" type="ORF">H8E29_14170</name>
</gene>
<protein>
    <recommendedName>
        <fullName evidence="3">DUF4303 domain-containing protein</fullName>
    </recommendedName>
</protein>
<evidence type="ECO:0000313" key="2">
    <source>
        <dbReference type="Proteomes" id="UP000614469"/>
    </source>
</evidence>